<evidence type="ECO:0000313" key="1">
    <source>
        <dbReference type="Ensembl" id="ENSSDAP00000019902.1"/>
    </source>
</evidence>
<protein>
    <submittedName>
        <fullName evidence="1">Uncharacterized protein</fullName>
    </submittedName>
</protein>
<dbReference type="AlphaFoldDB" id="A0A8C9QDK0"/>
<dbReference type="Ensembl" id="ENSSDAT00000022772.1">
    <property type="protein sequence ID" value="ENSSDAP00000019902.1"/>
    <property type="gene ID" value="ENSSDAG00000018161.1"/>
</dbReference>
<accession>A0A8C9QDK0</accession>
<keyword evidence="2" id="KW-1185">Reference proteome</keyword>
<sequence>MGWGSGGPHSLHCLPVGDQLIYSPFLLLPELIPTFAISQAFPRLRCTARCCCLAAAVWSWTAGRGSPLMRSPLLPMASP</sequence>
<dbReference type="Proteomes" id="UP000694422">
    <property type="component" value="Unplaced"/>
</dbReference>
<organism evidence="1 2">
    <name type="scientific">Spermophilus dauricus</name>
    <name type="common">Daurian ground squirrel</name>
    <dbReference type="NCBI Taxonomy" id="99837"/>
    <lineage>
        <taxon>Eukaryota</taxon>
        <taxon>Metazoa</taxon>
        <taxon>Chordata</taxon>
        <taxon>Craniata</taxon>
        <taxon>Vertebrata</taxon>
        <taxon>Euteleostomi</taxon>
        <taxon>Mammalia</taxon>
        <taxon>Eutheria</taxon>
        <taxon>Euarchontoglires</taxon>
        <taxon>Glires</taxon>
        <taxon>Rodentia</taxon>
        <taxon>Sciuromorpha</taxon>
        <taxon>Sciuridae</taxon>
        <taxon>Xerinae</taxon>
        <taxon>Marmotini</taxon>
        <taxon>Spermophilus</taxon>
    </lineage>
</organism>
<reference evidence="1" key="1">
    <citation type="submission" date="2025-08" db="UniProtKB">
        <authorList>
            <consortium name="Ensembl"/>
        </authorList>
    </citation>
    <scope>IDENTIFICATION</scope>
</reference>
<name>A0A8C9QDK0_SPEDA</name>
<evidence type="ECO:0000313" key="2">
    <source>
        <dbReference type="Proteomes" id="UP000694422"/>
    </source>
</evidence>
<proteinExistence type="predicted"/>
<reference evidence="1" key="2">
    <citation type="submission" date="2025-09" db="UniProtKB">
        <authorList>
            <consortium name="Ensembl"/>
        </authorList>
    </citation>
    <scope>IDENTIFICATION</scope>
</reference>